<dbReference type="EMBL" id="OU466858">
    <property type="protein sequence ID" value="CAH2043924.1"/>
    <property type="molecule type" value="Genomic_DNA"/>
</dbReference>
<dbReference type="Gene3D" id="2.30.29.30">
    <property type="entry name" value="Pleckstrin-homology domain (PH domain)/Phosphotyrosine-binding domain (PTB)"/>
    <property type="match status" value="1"/>
</dbReference>
<dbReference type="Gene3D" id="1.10.220.150">
    <property type="entry name" value="Arf GTPase activating protein"/>
    <property type="match status" value="1"/>
</dbReference>
<dbReference type="Pfam" id="PF00169">
    <property type="entry name" value="PH"/>
    <property type="match status" value="1"/>
</dbReference>
<dbReference type="Proteomes" id="UP000836841">
    <property type="component" value="Chromosome 2"/>
</dbReference>
<evidence type="ECO:0000259" key="13">
    <source>
        <dbReference type="PROSITE" id="PS50115"/>
    </source>
</evidence>
<dbReference type="Gene3D" id="1.25.40.20">
    <property type="entry name" value="Ankyrin repeat-containing domain"/>
    <property type="match status" value="1"/>
</dbReference>
<dbReference type="SMART" id="SM00248">
    <property type="entry name" value="ANK"/>
    <property type="match status" value="2"/>
</dbReference>
<evidence type="ECO:0000256" key="3">
    <source>
        <dbReference type="ARBA" id="ARBA00022737"/>
    </source>
</evidence>
<evidence type="ECO:0000256" key="9">
    <source>
        <dbReference type="PROSITE-ProRule" id="PRU00288"/>
    </source>
</evidence>
<gene>
    <name evidence="14" type="ORF">TAV2_LOCUS7859</name>
</gene>
<dbReference type="PROSITE" id="PS50088">
    <property type="entry name" value="ANK_REPEAT"/>
    <property type="match status" value="2"/>
</dbReference>
<dbReference type="PROSITE" id="PS50003">
    <property type="entry name" value="PH_DOMAIN"/>
    <property type="match status" value="1"/>
</dbReference>
<dbReference type="InterPro" id="IPR036770">
    <property type="entry name" value="Ankyrin_rpt-contain_sf"/>
</dbReference>
<feature type="compositionally biased region" description="Low complexity" evidence="11">
    <location>
        <begin position="620"/>
        <end position="631"/>
    </location>
</feature>
<feature type="repeat" description="ANK" evidence="8">
    <location>
        <begin position="769"/>
        <end position="801"/>
    </location>
</feature>
<evidence type="ECO:0008006" key="16">
    <source>
        <dbReference type="Google" id="ProtNLM"/>
    </source>
</evidence>
<sequence length="862" mass="97462">MHFAKLDDSPMFRQQAFDTVVESASKYSDRVNHLVVVQQMQCMEESAELLRMRCLRFYKGCRKYTEGLGEGYDADIGFVNALESFGGGHNDPICVAFGGPVMTKFTIALREIGTYKEVLRSQVEHMLNDRLHQFVNVDVQEVKEARKRFDKASIIYDQAREKYLSLRKSTRLDVAATIEEDLHSARTTFEQARFHLVSALSNAEAKKRFEFLEAVSGTMDAHLRFFKQASFFVNTGYELLHQMEPFINQVLAYAHQSRECANYEMASLNERMQEYQRQVDRETRISNGSPTGDGMRHNSRNSQKVIEAVMQSAAKGKVQTIRQGYLSKRSSNLRGDWKRRFFILDSRGMLYYYRKPWNWSSGNGSRSAVHRNMTSENSPGLLSRWLSSHYHGGVHDEKPVARHTVNLLTSTIKVDADQTDLRFCFRIISPTKVYTLQAENAQDQMDWIEKITGVIASLLSFQTPERAIMRLSTVDGCDTFSASDSGSLADPYDIEQAESGEFAQENPMTGGNRSRFSGCLQQHDMVKTEKPIDVLTRVLGNEKCADCGSPEPDWASLNLGVLICIECSGIHRNLGVHISKVRSLTLDVKVWEPSVLTLFQSLGNVYVNSVWEELLNSESRSSSAGMSSGTPRSDRPRKFLARKPGFNDPISVKELFIHAKYSERIFVSKATDSRNFQAVFQEIWENVRANDKKSVYRHIVCSETDVNALRGQASYTVSLPLSKMMQMEAKEETLEAKFKSIEEEFQENPQGYSNSRGEGESMVREETSNDCSLLHLACLSADIGMVELLLQYGAKINATDSSGRTPLHHCIISRRYAIARLLLMRGGDPNAVDKDGNIPVKYVSDTDLNDSELIALLTDSKR</sequence>
<dbReference type="CDD" id="cd13250">
    <property type="entry name" value="PH_ACAP"/>
    <property type="match status" value="1"/>
</dbReference>
<dbReference type="InterPro" id="IPR001849">
    <property type="entry name" value="PH_domain"/>
</dbReference>
<accession>A0AAU9RJ00</accession>
<dbReference type="GO" id="GO:0005096">
    <property type="term" value="F:GTPase activator activity"/>
    <property type="evidence" value="ECO:0007669"/>
    <property type="project" value="UniProtKB-KW"/>
</dbReference>
<dbReference type="AlphaFoldDB" id="A0AAU9RJ00"/>
<dbReference type="GO" id="GO:0008270">
    <property type="term" value="F:zinc ion binding"/>
    <property type="evidence" value="ECO:0007669"/>
    <property type="project" value="UniProtKB-KW"/>
</dbReference>
<dbReference type="PROSITE" id="PS50115">
    <property type="entry name" value="ARFGAP"/>
    <property type="match status" value="1"/>
</dbReference>
<proteinExistence type="predicted"/>
<dbReference type="InterPro" id="IPR001164">
    <property type="entry name" value="ArfGAP_dom"/>
</dbReference>
<feature type="region of interest" description="Disordered" evidence="11">
    <location>
        <begin position="620"/>
        <end position="642"/>
    </location>
</feature>
<dbReference type="Gene3D" id="1.20.1270.60">
    <property type="entry name" value="Arfaptin homology (AH) domain/BAR domain"/>
    <property type="match status" value="1"/>
</dbReference>
<dbReference type="GO" id="GO:0005737">
    <property type="term" value="C:cytoplasm"/>
    <property type="evidence" value="ECO:0007669"/>
    <property type="project" value="InterPro"/>
</dbReference>
<evidence type="ECO:0000256" key="8">
    <source>
        <dbReference type="PROSITE-ProRule" id="PRU00023"/>
    </source>
</evidence>
<dbReference type="SUPFAM" id="SSF50729">
    <property type="entry name" value="PH domain-like"/>
    <property type="match status" value="1"/>
</dbReference>
<dbReference type="CDD" id="cd07606">
    <property type="entry name" value="BAR_SFC_plant"/>
    <property type="match status" value="1"/>
</dbReference>
<evidence type="ECO:0000256" key="4">
    <source>
        <dbReference type="ARBA" id="ARBA00022771"/>
    </source>
</evidence>
<dbReference type="FunFam" id="1.10.220.150:FF:000019">
    <property type="entry name" value="ADP-ribosylation factor GTPase-activating protein AGD1"/>
    <property type="match status" value="1"/>
</dbReference>
<feature type="domain" description="PH" evidence="12">
    <location>
        <begin position="319"/>
        <end position="456"/>
    </location>
</feature>
<feature type="domain" description="Arf-GAP" evidence="13">
    <location>
        <begin position="529"/>
        <end position="674"/>
    </location>
</feature>
<dbReference type="FunFam" id="1.25.40.20:FF:000513">
    <property type="entry name" value="ADP-ribosylation factor GTPase-activating protein AGD1"/>
    <property type="match status" value="1"/>
</dbReference>
<protein>
    <recommendedName>
        <fullName evidence="16">ADP-ribosylation factor GTPase-activating protein AGD1</fullName>
    </recommendedName>
</protein>
<dbReference type="InterPro" id="IPR002110">
    <property type="entry name" value="Ankyrin_rpt"/>
</dbReference>
<dbReference type="InterPro" id="IPR011993">
    <property type="entry name" value="PH-like_dom_sf"/>
</dbReference>
<dbReference type="PANTHER" id="PTHR23180:SF405">
    <property type="entry name" value="ADP-RIBOSYLATION FACTOR GTPASE-ACTIVATING PROTEIN AGD1"/>
    <property type="match status" value="1"/>
</dbReference>
<evidence type="ECO:0000256" key="7">
    <source>
        <dbReference type="ARBA" id="ARBA00023054"/>
    </source>
</evidence>
<evidence type="ECO:0000256" key="11">
    <source>
        <dbReference type="SAM" id="MobiDB-lite"/>
    </source>
</evidence>
<name>A0AAU9RJ00_THLAR</name>
<keyword evidence="5" id="KW-0862">Zinc</keyword>
<dbReference type="SUPFAM" id="SSF103657">
    <property type="entry name" value="BAR/IMD domain-like"/>
    <property type="match status" value="1"/>
</dbReference>
<organism evidence="14 15">
    <name type="scientific">Thlaspi arvense</name>
    <name type="common">Field penny-cress</name>
    <dbReference type="NCBI Taxonomy" id="13288"/>
    <lineage>
        <taxon>Eukaryota</taxon>
        <taxon>Viridiplantae</taxon>
        <taxon>Streptophyta</taxon>
        <taxon>Embryophyta</taxon>
        <taxon>Tracheophyta</taxon>
        <taxon>Spermatophyta</taxon>
        <taxon>Magnoliopsida</taxon>
        <taxon>eudicotyledons</taxon>
        <taxon>Gunneridae</taxon>
        <taxon>Pentapetalae</taxon>
        <taxon>rosids</taxon>
        <taxon>malvids</taxon>
        <taxon>Brassicales</taxon>
        <taxon>Brassicaceae</taxon>
        <taxon>Thlaspideae</taxon>
        <taxon>Thlaspi</taxon>
    </lineage>
</organism>
<dbReference type="SUPFAM" id="SSF48403">
    <property type="entry name" value="Ankyrin repeat"/>
    <property type="match status" value="1"/>
</dbReference>
<dbReference type="SMART" id="SM00233">
    <property type="entry name" value="PH"/>
    <property type="match status" value="1"/>
</dbReference>
<dbReference type="SMART" id="SM00105">
    <property type="entry name" value="ArfGap"/>
    <property type="match status" value="1"/>
</dbReference>
<evidence type="ECO:0000259" key="12">
    <source>
        <dbReference type="PROSITE" id="PS50003"/>
    </source>
</evidence>
<evidence type="ECO:0000313" key="15">
    <source>
        <dbReference type="Proteomes" id="UP000836841"/>
    </source>
</evidence>
<dbReference type="Pfam" id="PF12796">
    <property type="entry name" value="Ank_2"/>
    <property type="match status" value="1"/>
</dbReference>
<dbReference type="CDD" id="cd08204">
    <property type="entry name" value="ArfGap"/>
    <property type="match status" value="1"/>
</dbReference>
<feature type="repeat" description="ANK" evidence="8">
    <location>
        <begin position="802"/>
        <end position="834"/>
    </location>
</feature>
<keyword evidence="3" id="KW-0677">Repeat</keyword>
<evidence type="ECO:0000256" key="6">
    <source>
        <dbReference type="ARBA" id="ARBA00023043"/>
    </source>
</evidence>
<dbReference type="Pfam" id="PF16746">
    <property type="entry name" value="BAR_3"/>
    <property type="match status" value="1"/>
</dbReference>
<evidence type="ECO:0000256" key="5">
    <source>
        <dbReference type="ARBA" id="ARBA00022833"/>
    </source>
</evidence>
<keyword evidence="2" id="KW-0479">Metal-binding</keyword>
<evidence type="ECO:0000256" key="1">
    <source>
        <dbReference type="ARBA" id="ARBA00022468"/>
    </source>
</evidence>
<dbReference type="InterPro" id="IPR038508">
    <property type="entry name" value="ArfGAP_dom_sf"/>
</dbReference>
<keyword evidence="15" id="KW-1185">Reference proteome</keyword>
<dbReference type="InterPro" id="IPR037278">
    <property type="entry name" value="ARFGAP/RecO"/>
</dbReference>
<reference evidence="14 15" key="1">
    <citation type="submission" date="2022-03" db="EMBL/GenBank/DDBJ databases">
        <authorList>
            <person name="Nunn A."/>
            <person name="Chopra R."/>
            <person name="Nunn A."/>
            <person name="Contreras Garrido A."/>
        </authorList>
    </citation>
    <scope>NUCLEOTIDE SEQUENCE [LARGE SCALE GENOMIC DNA]</scope>
</reference>
<keyword evidence="7 10" id="KW-0175">Coiled coil</keyword>
<feature type="coiled-coil region" evidence="10">
    <location>
        <begin position="258"/>
        <end position="285"/>
    </location>
</feature>
<dbReference type="Pfam" id="PF01412">
    <property type="entry name" value="ArfGap"/>
    <property type="match status" value="1"/>
</dbReference>
<keyword evidence="1" id="KW-0343">GTPase activation</keyword>
<dbReference type="PRINTS" id="PR00405">
    <property type="entry name" value="REVINTRACTNG"/>
</dbReference>
<keyword evidence="6 8" id="KW-0040">ANK repeat</keyword>
<dbReference type="InterPro" id="IPR035670">
    <property type="entry name" value="AGD1/2/3/4_BAR_plant"/>
</dbReference>
<dbReference type="SMART" id="SM00721">
    <property type="entry name" value="BAR"/>
    <property type="match status" value="1"/>
</dbReference>
<dbReference type="PANTHER" id="PTHR23180">
    <property type="entry name" value="CENTAURIN/ARF"/>
    <property type="match status" value="1"/>
</dbReference>
<dbReference type="InterPro" id="IPR004148">
    <property type="entry name" value="BAR_dom"/>
</dbReference>
<dbReference type="SUPFAM" id="SSF57863">
    <property type="entry name" value="ArfGap/RecO-like zinc finger"/>
    <property type="match status" value="1"/>
</dbReference>
<keyword evidence="4 9" id="KW-0863">Zinc-finger</keyword>
<evidence type="ECO:0000313" key="14">
    <source>
        <dbReference type="EMBL" id="CAH2043924.1"/>
    </source>
</evidence>
<evidence type="ECO:0000256" key="10">
    <source>
        <dbReference type="SAM" id="Coils"/>
    </source>
</evidence>
<dbReference type="InterPro" id="IPR045258">
    <property type="entry name" value="ACAP1/2/3-like"/>
</dbReference>
<dbReference type="InterPro" id="IPR027267">
    <property type="entry name" value="AH/BAR_dom_sf"/>
</dbReference>
<dbReference type="PROSITE" id="PS50297">
    <property type="entry name" value="ANK_REP_REGION"/>
    <property type="match status" value="2"/>
</dbReference>
<evidence type="ECO:0000256" key="2">
    <source>
        <dbReference type="ARBA" id="ARBA00022723"/>
    </source>
</evidence>